<organism evidence="2 3">
    <name type="scientific">Maudiozyma exigua</name>
    <name type="common">Yeast</name>
    <name type="synonym">Kazachstania exigua</name>
    <dbReference type="NCBI Taxonomy" id="34358"/>
    <lineage>
        <taxon>Eukaryota</taxon>
        <taxon>Fungi</taxon>
        <taxon>Dikarya</taxon>
        <taxon>Ascomycota</taxon>
        <taxon>Saccharomycotina</taxon>
        <taxon>Saccharomycetes</taxon>
        <taxon>Saccharomycetales</taxon>
        <taxon>Saccharomycetaceae</taxon>
        <taxon>Maudiozyma</taxon>
    </lineage>
</organism>
<name>A0A9P6W6N9_MAUEX</name>
<dbReference type="OrthoDB" id="4035947at2759"/>
<evidence type="ECO:0000313" key="2">
    <source>
        <dbReference type="EMBL" id="KAG0663653.1"/>
    </source>
</evidence>
<evidence type="ECO:0000313" key="3">
    <source>
        <dbReference type="Proteomes" id="UP000750334"/>
    </source>
</evidence>
<dbReference type="GO" id="GO:0046983">
    <property type="term" value="F:protein dimerization activity"/>
    <property type="evidence" value="ECO:0007669"/>
    <property type="project" value="InterPro"/>
</dbReference>
<dbReference type="SUPFAM" id="SSF53098">
    <property type="entry name" value="Ribonuclease H-like"/>
    <property type="match status" value="1"/>
</dbReference>
<evidence type="ECO:0000259" key="1">
    <source>
        <dbReference type="Pfam" id="PF05699"/>
    </source>
</evidence>
<dbReference type="InterPro" id="IPR008906">
    <property type="entry name" value="HATC_C_dom"/>
</dbReference>
<gene>
    <name evidence="2" type="ORF">C6P45_000753</name>
</gene>
<protein>
    <recommendedName>
        <fullName evidence="1">HAT C-terminal dimerisation domain-containing protein</fullName>
    </recommendedName>
</protein>
<dbReference type="Pfam" id="PF05699">
    <property type="entry name" value="Dimer_Tnp_hAT"/>
    <property type="match status" value="1"/>
</dbReference>
<proteinExistence type="predicted"/>
<dbReference type="InterPro" id="IPR012337">
    <property type="entry name" value="RNaseH-like_sf"/>
</dbReference>
<dbReference type="Proteomes" id="UP000750334">
    <property type="component" value="Unassembled WGS sequence"/>
</dbReference>
<dbReference type="EMBL" id="PUHR01000129">
    <property type="protein sequence ID" value="KAG0663653.1"/>
    <property type="molecule type" value="Genomic_DNA"/>
</dbReference>
<comment type="caution">
    <text evidence="2">The sequence shown here is derived from an EMBL/GenBank/DDBJ whole genome shotgun (WGS) entry which is preliminary data.</text>
</comment>
<feature type="domain" description="HAT C-terminal dimerisation" evidence="1">
    <location>
        <begin position="15"/>
        <end position="95"/>
    </location>
</feature>
<dbReference type="AlphaFoldDB" id="A0A9P6W6N9"/>
<keyword evidence="3" id="KW-1185">Reference proteome</keyword>
<reference evidence="2 3" key="1">
    <citation type="submission" date="2020-11" db="EMBL/GenBank/DDBJ databases">
        <title>Kefir isolates.</title>
        <authorList>
            <person name="Marcisauskas S."/>
            <person name="Kim Y."/>
            <person name="Blasche S."/>
        </authorList>
    </citation>
    <scope>NUCLEOTIDE SEQUENCE [LARGE SCALE GENOMIC DNA]</scope>
    <source>
        <strain evidence="2 3">OG2</strain>
    </source>
</reference>
<accession>A0A9P6W6N9</accession>
<sequence length="125" mass="14637">MEAINAEESNEFIRYMLERKIHQVPETIQEMGEGIYEFWISRRNEYPELSKLALNLLYMKRSTADIERSFSICKSILCHWYSLGSEMLAASILIRLGLDSFGIRPNKNTDEDLQETVLNYVSEHI</sequence>